<accession>A0ABS9U4E0</accession>
<organism evidence="3 4">
    <name type="scientific">Sinomonas terrae</name>
    <dbReference type="NCBI Taxonomy" id="2908838"/>
    <lineage>
        <taxon>Bacteria</taxon>
        <taxon>Bacillati</taxon>
        <taxon>Actinomycetota</taxon>
        <taxon>Actinomycetes</taxon>
        <taxon>Micrococcales</taxon>
        <taxon>Micrococcaceae</taxon>
        <taxon>Sinomonas</taxon>
    </lineage>
</organism>
<sequence>MQRNRIAPKSFALTAALASCIALAGCSAINPQETQSITAAVPGVQAAVGPLEANNLAIVSSGNAGTGTPTPDAPGRLTGGLYNTSSSPVTATLSTQTSNTVDVTVPPNGEVLLGEDRSVSDLTRTGAVPGAMTKVRIQTGSSSQDVLVPVLDGTLAQYRQYLPSPSGTASTPSPTASAPRSTASPSSGTVAPAPTTTPSLTTTPSASPTR</sequence>
<dbReference type="RefSeq" id="WP_241055414.1">
    <property type="nucleotide sequence ID" value="NZ_JAKZBV010000001.1"/>
</dbReference>
<keyword evidence="4" id="KW-1185">Reference proteome</keyword>
<reference evidence="3 4" key="1">
    <citation type="submission" date="2022-03" db="EMBL/GenBank/DDBJ databases">
        <title>Sinomonas sp. isolated from a soil.</title>
        <authorList>
            <person name="Han J."/>
            <person name="Kim D.-U."/>
        </authorList>
    </citation>
    <scope>NUCLEOTIDE SEQUENCE [LARGE SCALE GENOMIC DNA]</scope>
    <source>
        <strain evidence="3 4">5-5</strain>
    </source>
</reference>
<evidence type="ECO:0000313" key="4">
    <source>
        <dbReference type="Proteomes" id="UP001202922"/>
    </source>
</evidence>
<name>A0ABS9U4E0_9MICC</name>
<evidence type="ECO:0000256" key="1">
    <source>
        <dbReference type="SAM" id="MobiDB-lite"/>
    </source>
</evidence>
<proteinExistence type="predicted"/>
<evidence type="ECO:0000256" key="2">
    <source>
        <dbReference type="SAM" id="SignalP"/>
    </source>
</evidence>
<feature type="signal peptide" evidence="2">
    <location>
        <begin position="1"/>
        <end position="24"/>
    </location>
</feature>
<gene>
    <name evidence="3" type="ORF">L0M17_16485</name>
</gene>
<keyword evidence="2" id="KW-0732">Signal</keyword>
<feature type="chain" id="PRO_5045568803" description="Lipoprotein" evidence="2">
    <location>
        <begin position="25"/>
        <end position="210"/>
    </location>
</feature>
<dbReference type="Proteomes" id="UP001202922">
    <property type="component" value="Unassembled WGS sequence"/>
</dbReference>
<evidence type="ECO:0000313" key="3">
    <source>
        <dbReference type="EMBL" id="MCH6471554.1"/>
    </source>
</evidence>
<dbReference type="EMBL" id="JAKZBV010000001">
    <property type="protein sequence ID" value="MCH6471554.1"/>
    <property type="molecule type" value="Genomic_DNA"/>
</dbReference>
<feature type="region of interest" description="Disordered" evidence="1">
    <location>
        <begin position="161"/>
        <end position="210"/>
    </location>
</feature>
<feature type="compositionally biased region" description="Low complexity" evidence="1">
    <location>
        <begin position="163"/>
        <end position="210"/>
    </location>
</feature>
<comment type="caution">
    <text evidence="3">The sequence shown here is derived from an EMBL/GenBank/DDBJ whole genome shotgun (WGS) entry which is preliminary data.</text>
</comment>
<evidence type="ECO:0008006" key="5">
    <source>
        <dbReference type="Google" id="ProtNLM"/>
    </source>
</evidence>
<protein>
    <recommendedName>
        <fullName evidence="5">Lipoprotein</fullName>
    </recommendedName>
</protein>
<dbReference type="PROSITE" id="PS51257">
    <property type="entry name" value="PROKAR_LIPOPROTEIN"/>
    <property type="match status" value="1"/>
</dbReference>